<keyword evidence="5 8" id="KW-0378">Hydrolase</keyword>
<dbReference type="CDD" id="cd03424">
    <property type="entry name" value="NUDIX_ADPRase_Nudt5_UGPPase_Nudt14"/>
    <property type="match status" value="1"/>
</dbReference>
<dbReference type="PANTHER" id="PTHR11839:SF18">
    <property type="entry name" value="NUDIX HYDROLASE DOMAIN-CONTAINING PROTEIN"/>
    <property type="match status" value="1"/>
</dbReference>
<dbReference type="STRING" id="1391654.AKJ09_11351"/>
<evidence type="ECO:0000256" key="4">
    <source>
        <dbReference type="ARBA" id="ARBA00016377"/>
    </source>
</evidence>
<dbReference type="Pfam" id="PF00293">
    <property type="entry name" value="NUDIX"/>
    <property type="match status" value="1"/>
</dbReference>
<dbReference type="Gene3D" id="3.90.79.10">
    <property type="entry name" value="Nucleoside Triphosphate Pyrophosphohydrolase"/>
    <property type="match status" value="1"/>
</dbReference>
<dbReference type="SUPFAM" id="SSF55811">
    <property type="entry name" value="Nudix"/>
    <property type="match status" value="1"/>
</dbReference>
<dbReference type="RefSeq" id="WP_146655264.1">
    <property type="nucleotide sequence ID" value="NZ_CP012333.1"/>
</dbReference>
<dbReference type="InterPro" id="IPR000086">
    <property type="entry name" value="NUDIX_hydrolase_dom"/>
</dbReference>
<dbReference type="GO" id="GO:0019693">
    <property type="term" value="P:ribose phosphate metabolic process"/>
    <property type="evidence" value="ECO:0007669"/>
    <property type="project" value="TreeGrafter"/>
</dbReference>
<sequence>MTRLPLPRTIAKLEVHKKETVADHGVFRVDRVVYETLPRDVFVFGCEDWCNVIAETTDGELVFVWQYRFGTDALSLEIPGGVIDPGEAPEAAAKRELREETGYEAESFELLSVVEPNPALQGNRCFTYVARGAKLAGPTAFDDLEDLEVALLPRTSLPDLLDSGQVTHALVVVALETYLRKSR</sequence>
<dbReference type="PRINTS" id="PR00502">
    <property type="entry name" value="NUDIXFAMILY"/>
</dbReference>
<comment type="similarity">
    <text evidence="3">Belongs to the Nudix hydrolase family. NudK subfamily.</text>
</comment>
<evidence type="ECO:0000313" key="11">
    <source>
        <dbReference type="Proteomes" id="UP000064967"/>
    </source>
</evidence>
<dbReference type="AlphaFoldDB" id="A0A0K1QG31"/>
<evidence type="ECO:0000256" key="8">
    <source>
        <dbReference type="RuleBase" id="RU003476"/>
    </source>
</evidence>
<evidence type="ECO:0000256" key="6">
    <source>
        <dbReference type="ARBA" id="ARBA00032162"/>
    </source>
</evidence>
<dbReference type="Proteomes" id="UP000064967">
    <property type="component" value="Chromosome"/>
</dbReference>
<gene>
    <name evidence="10" type="ORF">AKJ09_11351</name>
</gene>
<proteinExistence type="inferred from homology"/>
<organism evidence="10 11">
    <name type="scientific">Labilithrix luteola</name>
    <dbReference type="NCBI Taxonomy" id="1391654"/>
    <lineage>
        <taxon>Bacteria</taxon>
        <taxon>Pseudomonadati</taxon>
        <taxon>Myxococcota</taxon>
        <taxon>Polyangia</taxon>
        <taxon>Polyangiales</taxon>
        <taxon>Labilitrichaceae</taxon>
        <taxon>Labilithrix</taxon>
    </lineage>
</organism>
<evidence type="ECO:0000313" key="10">
    <source>
        <dbReference type="EMBL" id="AKV04688.1"/>
    </source>
</evidence>
<keyword evidence="11" id="KW-1185">Reference proteome</keyword>
<evidence type="ECO:0000256" key="3">
    <source>
        <dbReference type="ARBA" id="ARBA00007275"/>
    </source>
</evidence>
<accession>A0A0K1QG31</accession>
<dbReference type="InterPro" id="IPR015797">
    <property type="entry name" value="NUDIX_hydrolase-like_dom_sf"/>
</dbReference>
<dbReference type="KEGG" id="llu:AKJ09_11351"/>
<evidence type="ECO:0000256" key="2">
    <source>
        <dbReference type="ARBA" id="ARBA00001946"/>
    </source>
</evidence>
<dbReference type="PANTHER" id="PTHR11839">
    <property type="entry name" value="UDP/ADP-SUGAR PYROPHOSPHATASE"/>
    <property type="match status" value="1"/>
</dbReference>
<reference evidence="10 11" key="1">
    <citation type="submission" date="2015-08" db="EMBL/GenBank/DDBJ databases">
        <authorList>
            <person name="Babu N.S."/>
            <person name="Beckwith C.J."/>
            <person name="Beseler K.G."/>
            <person name="Brison A."/>
            <person name="Carone J.V."/>
            <person name="Caskin T.P."/>
            <person name="Diamond M."/>
            <person name="Durham M.E."/>
            <person name="Foxe J.M."/>
            <person name="Go M."/>
            <person name="Henderson B.A."/>
            <person name="Jones I.B."/>
            <person name="McGettigan J.A."/>
            <person name="Micheletti S.J."/>
            <person name="Nasrallah M.E."/>
            <person name="Ortiz D."/>
            <person name="Piller C.R."/>
            <person name="Privatt S.R."/>
            <person name="Schneider S.L."/>
            <person name="Sharp S."/>
            <person name="Smith T.C."/>
            <person name="Stanton J.D."/>
            <person name="Ullery H.E."/>
            <person name="Wilson R.J."/>
            <person name="Serrano M.G."/>
            <person name="Buck G."/>
            <person name="Lee V."/>
            <person name="Wang Y."/>
            <person name="Carvalho R."/>
            <person name="Voegtly L."/>
            <person name="Shi R."/>
            <person name="Duckworth R."/>
            <person name="Johnson A."/>
            <person name="Loviza R."/>
            <person name="Walstead R."/>
            <person name="Shah Z."/>
            <person name="Kiflezghi M."/>
            <person name="Wade K."/>
            <person name="Ball S.L."/>
            <person name="Bradley K.W."/>
            <person name="Asai D.J."/>
            <person name="Bowman C.A."/>
            <person name="Russell D.A."/>
            <person name="Pope W.H."/>
            <person name="Jacobs-Sera D."/>
            <person name="Hendrix R.W."/>
            <person name="Hatfull G.F."/>
        </authorList>
    </citation>
    <scope>NUCLEOTIDE SEQUENCE [LARGE SCALE GENOMIC DNA]</scope>
    <source>
        <strain evidence="10 11">DSM 27648</strain>
    </source>
</reference>
<dbReference type="PROSITE" id="PS51462">
    <property type="entry name" value="NUDIX"/>
    <property type="match status" value="1"/>
</dbReference>
<evidence type="ECO:0000256" key="7">
    <source>
        <dbReference type="ARBA" id="ARBA00032272"/>
    </source>
</evidence>
<dbReference type="InterPro" id="IPR020476">
    <property type="entry name" value="Nudix_hydrolase"/>
</dbReference>
<protein>
    <recommendedName>
        <fullName evidence="4">GDP-mannose pyrophosphatase</fullName>
    </recommendedName>
    <alternativeName>
        <fullName evidence="6">GDP-mannose hydrolase</fullName>
    </alternativeName>
    <alternativeName>
        <fullName evidence="7">GDPMK</fullName>
    </alternativeName>
</protein>
<dbReference type="OrthoDB" id="9806150at2"/>
<evidence type="ECO:0000256" key="1">
    <source>
        <dbReference type="ARBA" id="ARBA00000847"/>
    </source>
</evidence>
<evidence type="ECO:0000256" key="5">
    <source>
        <dbReference type="ARBA" id="ARBA00022801"/>
    </source>
</evidence>
<evidence type="ECO:0000259" key="9">
    <source>
        <dbReference type="PROSITE" id="PS51462"/>
    </source>
</evidence>
<dbReference type="InterPro" id="IPR020084">
    <property type="entry name" value="NUDIX_hydrolase_CS"/>
</dbReference>
<dbReference type="GO" id="GO:0005829">
    <property type="term" value="C:cytosol"/>
    <property type="evidence" value="ECO:0007669"/>
    <property type="project" value="TreeGrafter"/>
</dbReference>
<comment type="catalytic activity">
    <reaction evidence="1">
        <text>GDP-alpha-D-mannose + H2O = alpha-D-mannose 1-phosphate + GMP + 2 H(+)</text>
        <dbReference type="Rhea" id="RHEA:27978"/>
        <dbReference type="ChEBI" id="CHEBI:15377"/>
        <dbReference type="ChEBI" id="CHEBI:15378"/>
        <dbReference type="ChEBI" id="CHEBI:57527"/>
        <dbReference type="ChEBI" id="CHEBI:58115"/>
        <dbReference type="ChEBI" id="CHEBI:58409"/>
    </reaction>
</comment>
<comment type="cofactor">
    <cofactor evidence="2">
        <name>Mg(2+)</name>
        <dbReference type="ChEBI" id="CHEBI:18420"/>
    </cofactor>
</comment>
<dbReference type="GO" id="GO:0006753">
    <property type="term" value="P:nucleoside phosphate metabolic process"/>
    <property type="evidence" value="ECO:0007669"/>
    <property type="project" value="TreeGrafter"/>
</dbReference>
<name>A0A0K1QG31_9BACT</name>
<dbReference type="PROSITE" id="PS00893">
    <property type="entry name" value="NUDIX_BOX"/>
    <property type="match status" value="1"/>
</dbReference>
<feature type="domain" description="Nudix hydrolase" evidence="9">
    <location>
        <begin position="36"/>
        <end position="174"/>
    </location>
</feature>
<dbReference type="EMBL" id="CP012333">
    <property type="protein sequence ID" value="AKV04688.1"/>
    <property type="molecule type" value="Genomic_DNA"/>
</dbReference>
<dbReference type="GO" id="GO:0016462">
    <property type="term" value="F:pyrophosphatase activity"/>
    <property type="evidence" value="ECO:0007669"/>
    <property type="project" value="UniProtKB-ARBA"/>
</dbReference>